<dbReference type="Proteomes" id="UP000661025">
    <property type="component" value="Unassembled WGS sequence"/>
</dbReference>
<feature type="domain" description="NAD-dependent epimerase/dehydratase" evidence="3">
    <location>
        <begin position="3"/>
        <end position="223"/>
    </location>
</feature>
<organism evidence="4 5">
    <name type="scientific">Streptomyces caniscabiei</name>
    <dbReference type="NCBI Taxonomy" id="2746961"/>
    <lineage>
        <taxon>Bacteria</taxon>
        <taxon>Bacillati</taxon>
        <taxon>Actinomycetota</taxon>
        <taxon>Actinomycetes</taxon>
        <taxon>Kitasatosporales</taxon>
        <taxon>Streptomycetaceae</taxon>
        <taxon>Streptomyces</taxon>
    </lineage>
</organism>
<comment type="caution">
    <text evidence="4">The sequence shown here is derived from an EMBL/GenBank/DDBJ whole genome shotgun (WGS) entry which is preliminary data.</text>
</comment>
<dbReference type="SUPFAM" id="SSF51735">
    <property type="entry name" value="NAD(P)-binding Rossmann-fold domains"/>
    <property type="match status" value="1"/>
</dbReference>
<dbReference type="Gene3D" id="3.40.50.720">
    <property type="entry name" value="NAD(P)-binding Rossmann-like Domain"/>
    <property type="match status" value="1"/>
</dbReference>
<evidence type="ECO:0000313" key="5">
    <source>
        <dbReference type="Proteomes" id="UP000661025"/>
    </source>
</evidence>
<dbReference type="EMBL" id="JACYXT010000022">
    <property type="protein sequence ID" value="MBD9728898.1"/>
    <property type="molecule type" value="Genomic_DNA"/>
</dbReference>
<comment type="similarity">
    <text evidence="1">Belongs to the NAD(P)-dependent epimerase/dehydratase family.</text>
</comment>
<evidence type="ECO:0000256" key="1">
    <source>
        <dbReference type="ARBA" id="ARBA00007637"/>
    </source>
</evidence>
<name>A0A927LBY2_9ACTN</name>
<dbReference type="InterPro" id="IPR001509">
    <property type="entry name" value="Epimerase_deHydtase"/>
</dbReference>
<feature type="compositionally biased region" description="Polar residues" evidence="2">
    <location>
        <begin position="250"/>
        <end position="261"/>
    </location>
</feature>
<reference evidence="4" key="1">
    <citation type="submission" date="2020-09" db="EMBL/GenBank/DDBJ databases">
        <title>Streptomyces canutascabiei sp. nov., which causes potato common scab and is distributed across the world.</title>
        <authorList>
            <person name="Nguyen H.P."/>
            <person name="Weisberg A.J."/>
            <person name="Chang J.H."/>
            <person name="Clarke C.R."/>
        </authorList>
    </citation>
    <scope>NUCLEOTIDE SEQUENCE</scope>
    <source>
        <strain evidence="4">ID-01-6.2a</strain>
    </source>
</reference>
<dbReference type="GeneID" id="79936103"/>
<proteinExistence type="inferred from homology"/>
<dbReference type="RefSeq" id="WP_192365145.1">
    <property type="nucleotide sequence ID" value="NZ_CP119182.1"/>
</dbReference>
<accession>A0A927LBY2</accession>
<dbReference type="Pfam" id="PF01370">
    <property type="entry name" value="Epimerase"/>
    <property type="match status" value="1"/>
</dbReference>
<protein>
    <submittedName>
        <fullName evidence="4">NAD-dependent epimerase/dehydratase family protein</fullName>
    </submittedName>
</protein>
<gene>
    <name evidence="4" type="ORF">IHE70_38115</name>
</gene>
<dbReference type="PANTHER" id="PTHR43000">
    <property type="entry name" value="DTDP-D-GLUCOSE 4,6-DEHYDRATASE-RELATED"/>
    <property type="match status" value="1"/>
</dbReference>
<dbReference type="InterPro" id="IPR036291">
    <property type="entry name" value="NAD(P)-bd_dom_sf"/>
</dbReference>
<evidence type="ECO:0000259" key="3">
    <source>
        <dbReference type="Pfam" id="PF01370"/>
    </source>
</evidence>
<dbReference type="AlphaFoldDB" id="A0A927LBY2"/>
<evidence type="ECO:0000256" key="2">
    <source>
        <dbReference type="SAM" id="MobiDB-lite"/>
    </source>
</evidence>
<feature type="region of interest" description="Disordered" evidence="2">
    <location>
        <begin position="249"/>
        <end position="273"/>
    </location>
</feature>
<sequence length="353" mass="35118">MRILVLGFTGYLGAHVVEGLRALPGALVLGGGRAPTADHTVDLATVRPADLAKTLASAAPDTVVNCAGATGGDPVTLAEVNARGPAVLCAALREAVPGARLVHLGSAAEYGPGVPDVRVTEAAATRPLAPYGATKLAGTVAVTTSGLDAVVLRVGNPVGPGAPRTSLPGRIAALLRTAGRDPEAVLPLGDLSAYRDFVDVRDVTRAVVLAATAPGPLPPVLNISGGRAVPVREVVHLLTDKAGFRGRITENATGTRASATRPSDARGSGDGDTVVGVGAGPDAVAAGRGAGGGRAGGSVRSADVSWQCSDITAAEAALGWRPAHSLDDALTALWESGSDDAEHGGDEEGARTP</sequence>
<evidence type="ECO:0000313" key="4">
    <source>
        <dbReference type="EMBL" id="MBD9728898.1"/>
    </source>
</evidence>